<dbReference type="Gene3D" id="3.40.390.10">
    <property type="entry name" value="Collagenase (Catalytic Domain)"/>
    <property type="match status" value="1"/>
</dbReference>
<dbReference type="InterPro" id="IPR001506">
    <property type="entry name" value="Peptidase_M12A"/>
</dbReference>
<dbReference type="OrthoDB" id="291007at2759"/>
<dbReference type="Proteomes" id="UP000580250">
    <property type="component" value="Unassembled WGS sequence"/>
</dbReference>
<evidence type="ECO:0000256" key="1">
    <source>
        <dbReference type="PROSITE-ProRule" id="PRU01005"/>
    </source>
</evidence>
<feature type="domain" description="ShKT" evidence="3">
    <location>
        <begin position="54"/>
        <end position="92"/>
    </location>
</feature>
<dbReference type="EMBL" id="CAJEWN010000092">
    <property type="protein sequence ID" value="CAD2162557.1"/>
    <property type="molecule type" value="Genomic_DNA"/>
</dbReference>
<dbReference type="AlphaFoldDB" id="A0A6V7UPB1"/>
<reference evidence="5 6" key="1">
    <citation type="submission" date="2020-08" db="EMBL/GenBank/DDBJ databases">
        <authorList>
            <person name="Koutsovoulos G."/>
            <person name="Danchin GJ E."/>
        </authorList>
    </citation>
    <scope>NUCLEOTIDE SEQUENCE [LARGE SCALE GENOMIC DNA]</scope>
</reference>
<comment type="caution">
    <text evidence="1">Lacks conserved residue(s) required for the propagation of feature annotation.</text>
</comment>
<evidence type="ECO:0000259" key="3">
    <source>
        <dbReference type="PROSITE" id="PS51670"/>
    </source>
</evidence>
<dbReference type="InterPro" id="IPR024079">
    <property type="entry name" value="MetalloPept_cat_dom_sf"/>
</dbReference>
<gene>
    <name evidence="5" type="ORF">MENT_LOCUS15492</name>
</gene>
<protein>
    <submittedName>
        <fullName evidence="5">Uncharacterized protein</fullName>
    </submittedName>
</protein>
<dbReference type="GO" id="GO:0004222">
    <property type="term" value="F:metalloendopeptidase activity"/>
    <property type="evidence" value="ECO:0007669"/>
    <property type="project" value="InterPro"/>
</dbReference>
<dbReference type="SMART" id="SM00254">
    <property type="entry name" value="ShKT"/>
    <property type="match status" value="1"/>
</dbReference>
<dbReference type="Gene3D" id="1.10.10.1940">
    <property type="match status" value="1"/>
</dbReference>
<accession>A0A6V7UPB1</accession>
<evidence type="ECO:0000313" key="6">
    <source>
        <dbReference type="Proteomes" id="UP000580250"/>
    </source>
</evidence>
<dbReference type="PROSITE" id="PS51670">
    <property type="entry name" value="SHKT"/>
    <property type="match status" value="1"/>
</dbReference>
<proteinExistence type="predicted"/>
<dbReference type="Pfam" id="PF01400">
    <property type="entry name" value="Astacin"/>
    <property type="match status" value="1"/>
</dbReference>
<organism evidence="5 6">
    <name type="scientific">Meloidogyne enterolobii</name>
    <name type="common">Root-knot nematode worm</name>
    <name type="synonym">Meloidogyne mayaguensis</name>
    <dbReference type="NCBI Taxonomy" id="390850"/>
    <lineage>
        <taxon>Eukaryota</taxon>
        <taxon>Metazoa</taxon>
        <taxon>Ecdysozoa</taxon>
        <taxon>Nematoda</taxon>
        <taxon>Chromadorea</taxon>
        <taxon>Rhabditida</taxon>
        <taxon>Tylenchina</taxon>
        <taxon>Tylenchomorpha</taxon>
        <taxon>Tylenchoidea</taxon>
        <taxon>Meloidogynidae</taxon>
        <taxon>Meloidogyninae</taxon>
        <taxon>Meloidogyne</taxon>
    </lineage>
</organism>
<evidence type="ECO:0000256" key="2">
    <source>
        <dbReference type="SAM" id="MobiDB-lite"/>
    </source>
</evidence>
<sequence>MHYSSTSGTRNFQRKTMTARINPARNDPLMGQRNGLTASDIAELHRMYCAPESCADSNVYCGAWAVQNLCTGWNQGARNWMTENCPKSCGLCTE</sequence>
<feature type="region of interest" description="Disordered" evidence="2">
    <location>
        <begin position="1"/>
        <end position="33"/>
    </location>
</feature>
<name>A0A6V7UPB1_MELEN</name>
<feature type="compositionally biased region" description="Polar residues" evidence="2">
    <location>
        <begin position="1"/>
        <end position="16"/>
    </location>
</feature>
<dbReference type="InterPro" id="IPR003582">
    <property type="entry name" value="ShKT_dom"/>
</dbReference>
<evidence type="ECO:0000259" key="4">
    <source>
        <dbReference type="PROSITE" id="PS51864"/>
    </source>
</evidence>
<dbReference type="PROSITE" id="PS51864">
    <property type="entry name" value="ASTACIN"/>
    <property type="match status" value="1"/>
</dbReference>
<dbReference type="GO" id="GO:0006508">
    <property type="term" value="P:proteolysis"/>
    <property type="evidence" value="ECO:0007669"/>
    <property type="project" value="InterPro"/>
</dbReference>
<feature type="domain" description="Peptidase M12A" evidence="4">
    <location>
        <begin position="1"/>
        <end position="50"/>
    </location>
</feature>
<evidence type="ECO:0000313" key="5">
    <source>
        <dbReference type="EMBL" id="CAD2162557.1"/>
    </source>
</evidence>
<comment type="caution">
    <text evidence="5">The sequence shown here is derived from an EMBL/GenBank/DDBJ whole genome shotgun (WGS) entry which is preliminary data.</text>
</comment>
<dbReference type="Pfam" id="PF01549">
    <property type="entry name" value="ShK"/>
    <property type="match status" value="1"/>
</dbReference>